<accession>A0A914EGP8</accession>
<keyword evidence="2" id="KW-0539">Nucleus</keyword>
<evidence type="ECO:0000256" key="1">
    <source>
        <dbReference type="ARBA" id="ARBA00004123"/>
    </source>
</evidence>
<dbReference type="Proteomes" id="UP000887540">
    <property type="component" value="Unplaced"/>
</dbReference>
<organism evidence="3 4">
    <name type="scientific">Acrobeloides nanus</name>
    <dbReference type="NCBI Taxonomy" id="290746"/>
    <lineage>
        <taxon>Eukaryota</taxon>
        <taxon>Metazoa</taxon>
        <taxon>Ecdysozoa</taxon>
        <taxon>Nematoda</taxon>
        <taxon>Chromadorea</taxon>
        <taxon>Rhabditida</taxon>
        <taxon>Tylenchina</taxon>
        <taxon>Cephalobomorpha</taxon>
        <taxon>Cephaloboidea</taxon>
        <taxon>Cephalobidae</taxon>
        <taxon>Acrobeloides</taxon>
    </lineage>
</organism>
<name>A0A914EGP8_9BILA</name>
<sequence length="186" mass="21157">MAETSRSNCSDDESDDGLWNEFETCAQSVAHLFRGANWKNLQTAASNTTQLYKSGLECKKRSFEKGFVAGRHSLAKEILALCRYSNKVDVQDIFALLSRSSLLPNDFRAQTPRNRTTQPTDSSAVNLFQQALCPPPNASPHRQQQPDLNNFLQTQLYRHRKRAHSPTTNNSPCSSPNYMFKRFKRL</sequence>
<keyword evidence="3" id="KW-1185">Reference proteome</keyword>
<dbReference type="PANTHER" id="PTHR31624:SF4">
    <property type="entry name" value="CHROMOSOME 16 OPEN READING FRAME 72"/>
    <property type="match status" value="1"/>
</dbReference>
<reference evidence="4" key="1">
    <citation type="submission" date="2022-11" db="UniProtKB">
        <authorList>
            <consortium name="WormBaseParasite"/>
        </authorList>
    </citation>
    <scope>IDENTIFICATION</scope>
</reference>
<dbReference type="AlphaFoldDB" id="A0A914EGP8"/>
<evidence type="ECO:0000313" key="3">
    <source>
        <dbReference type="Proteomes" id="UP000887540"/>
    </source>
</evidence>
<dbReference type="WBParaSite" id="ACRNAN_scaffold7970.g22859.t1">
    <property type="protein sequence ID" value="ACRNAN_scaffold7970.g22859.t1"/>
    <property type="gene ID" value="ACRNAN_scaffold7970.g22859"/>
</dbReference>
<dbReference type="GO" id="GO:0005634">
    <property type="term" value="C:nucleus"/>
    <property type="evidence" value="ECO:0007669"/>
    <property type="project" value="UniProtKB-SubCell"/>
</dbReference>
<dbReference type="PANTHER" id="PTHR31624">
    <property type="entry name" value="UPF0472 PROTEIN C16ORF72"/>
    <property type="match status" value="1"/>
</dbReference>
<evidence type="ECO:0000256" key="2">
    <source>
        <dbReference type="ARBA" id="ARBA00023242"/>
    </source>
</evidence>
<protein>
    <submittedName>
        <fullName evidence="4">Uncharacterized protein</fullName>
    </submittedName>
</protein>
<evidence type="ECO:0000313" key="4">
    <source>
        <dbReference type="WBParaSite" id="ACRNAN_scaffold7970.g22859.t1"/>
    </source>
</evidence>
<comment type="subcellular location">
    <subcellularLocation>
        <location evidence="1">Nucleus</location>
    </subcellularLocation>
</comment>
<proteinExistence type="predicted"/>
<dbReference type="InterPro" id="IPR029196">
    <property type="entry name" value="HAPSTR1-like"/>
</dbReference>
<dbReference type="Pfam" id="PF15251">
    <property type="entry name" value="TAPR1-like"/>
    <property type="match status" value="1"/>
</dbReference>
<dbReference type="InterPro" id="IPR040308">
    <property type="entry name" value="HAPR1"/>
</dbReference>